<feature type="transmembrane region" description="Helical" evidence="1">
    <location>
        <begin position="22"/>
        <end position="41"/>
    </location>
</feature>
<evidence type="ECO:0000313" key="3">
    <source>
        <dbReference type="Proteomes" id="UP000234474"/>
    </source>
</evidence>
<reference evidence="3" key="1">
    <citation type="journal article" date="2018" name="Proc. Natl. Acad. Sci. U.S.A.">
        <title>Linking secondary metabolites to gene clusters through genome sequencing of six diverse Aspergillus species.</title>
        <authorList>
            <person name="Kaerboelling I."/>
            <person name="Vesth T.C."/>
            <person name="Frisvad J.C."/>
            <person name="Nybo J.L."/>
            <person name="Theobald S."/>
            <person name="Kuo A."/>
            <person name="Bowyer P."/>
            <person name="Matsuda Y."/>
            <person name="Mondo S."/>
            <person name="Lyhne E.K."/>
            <person name="Kogle M.E."/>
            <person name="Clum A."/>
            <person name="Lipzen A."/>
            <person name="Salamov A."/>
            <person name="Ngan C.Y."/>
            <person name="Daum C."/>
            <person name="Chiniquy J."/>
            <person name="Barry K."/>
            <person name="LaButti K."/>
            <person name="Haridas S."/>
            <person name="Simmons B.A."/>
            <person name="Magnuson J.K."/>
            <person name="Mortensen U.H."/>
            <person name="Larsen T.O."/>
            <person name="Grigoriev I.V."/>
            <person name="Baker S.E."/>
            <person name="Andersen M.R."/>
        </authorList>
    </citation>
    <scope>NUCLEOTIDE SEQUENCE [LARGE SCALE GENOMIC DNA]</scope>
    <source>
        <strain evidence="3">IBT 16806</strain>
    </source>
</reference>
<proteinExistence type="predicted"/>
<dbReference type="RefSeq" id="XP_024685583.1">
    <property type="nucleotide sequence ID" value="XM_024824653.1"/>
</dbReference>
<keyword evidence="1" id="KW-0472">Membrane</keyword>
<gene>
    <name evidence="2" type="ORF">P174DRAFT_417969</name>
</gene>
<dbReference type="EMBL" id="MSZS01000002">
    <property type="protein sequence ID" value="PKX96988.1"/>
    <property type="molecule type" value="Genomic_DNA"/>
</dbReference>
<evidence type="ECO:0000313" key="2">
    <source>
        <dbReference type="EMBL" id="PKX96988.1"/>
    </source>
</evidence>
<evidence type="ECO:0008006" key="4">
    <source>
        <dbReference type="Google" id="ProtNLM"/>
    </source>
</evidence>
<dbReference type="AlphaFoldDB" id="A0A2I1CH88"/>
<dbReference type="GeneID" id="36531978"/>
<organism evidence="2 3">
    <name type="scientific">Aspergillus novofumigatus (strain IBT 16806)</name>
    <dbReference type="NCBI Taxonomy" id="1392255"/>
    <lineage>
        <taxon>Eukaryota</taxon>
        <taxon>Fungi</taxon>
        <taxon>Dikarya</taxon>
        <taxon>Ascomycota</taxon>
        <taxon>Pezizomycotina</taxon>
        <taxon>Eurotiomycetes</taxon>
        <taxon>Eurotiomycetidae</taxon>
        <taxon>Eurotiales</taxon>
        <taxon>Aspergillaceae</taxon>
        <taxon>Aspergillus</taxon>
        <taxon>Aspergillus subgen. Fumigati</taxon>
    </lineage>
</organism>
<accession>A0A2I1CH88</accession>
<keyword evidence="1" id="KW-0812">Transmembrane</keyword>
<dbReference type="Proteomes" id="UP000234474">
    <property type="component" value="Unassembled WGS sequence"/>
</dbReference>
<comment type="caution">
    <text evidence="2">The sequence shown here is derived from an EMBL/GenBank/DDBJ whole genome shotgun (WGS) entry which is preliminary data.</text>
</comment>
<protein>
    <recommendedName>
        <fullName evidence="4">Transmembrane protein</fullName>
    </recommendedName>
</protein>
<keyword evidence="1" id="KW-1133">Transmembrane helix</keyword>
<evidence type="ECO:0000256" key="1">
    <source>
        <dbReference type="SAM" id="Phobius"/>
    </source>
</evidence>
<name>A0A2I1CH88_ASPN1</name>
<keyword evidence="3" id="KW-1185">Reference proteome</keyword>
<dbReference type="VEuPathDB" id="FungiDB:P174DRAFT_417969"/>
<sequence>MSNYTVSVCNAPFAATFTAKDAPMLFGIGLGSAAALAVLFVDSTSISTKRTRFVLAQTMAAERHANWDEGGLLRPDEATVYSPRLEQLSSDGFARQTINTRNPQRANPSRSFHHYFQQEPVIPLLLFDLMFVPVYTLSGLA</sequence>